<comment type="caution">
    <text evidence="2">The sequence shown here is derived from an EMBL/GenBank/DDBJ whole genome shotgun (WGS) entry which is preliminary data.</text>
</comment>
<name>A0AAW1SAV4_9CHLO</name>
<feature type="coiled-coil region" evidence="1">
    <location>
        <begin position="913"/>
        <end position="990"/>
    </location>
</feature>
<evidence type="ECO:0000313" key="3">
    <source>
        <dbReference type="Proteomes" id="UP001485043"/>
    </source>
</evidence>
<dbReference type="Proteomes" id="UP001485043">
    <property type="component" value="Unassembled WGS sequence"/>
</dbReference>
<keyword evidence="3" id="KW-1185">Reference proteome</keyword>
<evidence type="ECO:0000256" key="1">
    <source>
        <dbReference type="SAM" id="Coils"/>
    </source>
</evidence>
<dbReference type="PANTHER" id="PTHR22640">
    <property type="entry name" value="STRUCTURAL MAINTENANCE OF CHROMOSOMES FLEXIBLE HINGE DOMAIN-CONTAINING PROTEIN 1"/>
    <property type="match status" value="1"/>
</dbReference>
<organism evidence="2 3">
    <name type="scientific">Apatococcus fuscideae</name>
    <dbReference type="NCBI Taxonomy" id="2026836"/>
    <lineage>
        <taxon>Eukaryota</taxon>
        <taxon>Viridiplantae</taxon>
        <taxon>Chlorophyta</taxon>
        <taxon>core chlorophytes</taxon>
        <taxon>Trebouxiophyceae</taxon>
        <taxon>Chlorellales</taxon>
        <taxon>Chlorellaceae</taxon>
        <taxon>Apatococcus</taxon>
    </lineage>
</organism>
<dbReference type="InterPro" id="IPR038892">
    <property type="entry name" value="SMCHD1"/>
</dbReference>
<reference evidence="2 3" key="1">
    <citation type="journal article" date="2024" name="Nat. Commun.">
        <title>Phylogenomics reveals the evolutionary origins of lichenization in chlorophyte algae.</title>
        <authorList>
            <person name="Puginier C."/>
            <person name="Libourel C."/>
            <person name="Otte J."/>
            <person name="Skaloud P."/>
            <person name="Haon M."/>
            <person name="Grisel S."/>
            <person name="Petersen M."/>
            <person name="Berrin J.G."/>
            <person name="Delaux P.M."/>
            <person name="Dal Grande F."/>
            <person name="Keller J."/>
        </authorList>
    </citation>
    <scope>NUCLEOTIDE SEQUENCE [LARGE SCALE GENOMIC DNA]</scope>
    <source>
        <strain evidence="2 3">SAG 2523</strain>
    </source>
</reference>
<protein>
    <submittedName>
        <fullName evidence="2">Uncharacterized protein</fullName>
    </submittedName>
</protein>
<dbReference type="GO" id="GO:0006302">
    <property type="term" value="P:double-strand break repair"/>
    <property type="evidence" value="ECO:0007669"/>
    <property type="project" value="InterPro"/>
</dbReference>
<sequence length="1341" mass="141264">MPQAASTSAAPEPVDVPGELLVKVENKAPVHDAFSFEFIADKLQAAADYLLQYSLHPAVPGAPIIMAGSRLSVKPGQPSKFALEGEGRLAAATKQLMLGETLPPLLLILTDPFGNRIQHLEEGLGKVQVSVQRAEAMSPGVVSNLDIQVSSAQDVSEGCARIIDLQVLGDSDVQSGLQLFGPSQAACGASPQMQQPVSEGEIPTAEVVIGFSAEEMAPETLKLRLRPGAPHSLQLGADAPFVLQMSEDAAEMMTQMPPDSHGPVAAVVSQAQLATFTVQSKDLWGNRTCTTDDMTARVLVECEALEPSRSWFTVGADGTATVQGLKAVMPVGAAAGPSKLSMSLVCEATTEGCQAALAAAGDCPVLTCGVTVEPSHAPVTLVILLGDDELQARVEGEGMLTCLEGIPAGQVIDELGFYCQDEAGRPVGGALKGRLTFSWGRSTKKVTLQDETIVQLPPLQAPQQVGEECAHFLRFAAEGGIQVEMQLTVLVVPGPPADWSLTFPDKPGRPAGAVICGQPFSLEVEALDMYRNRCRGGKTGDLPMPILEPTSGQPLEFDRNAWEQQWATQASEEMNAAQMSIVGRPGPVTIAYMLRAASASRKHSMEDATTTLHLASSNAVTAITITPGLPPAGQAAEAGSTPTFRVGIVTEDGEALPEQVALDGLSLQLCPPGGGRADSISVPFLGNMAADGTSFSFSSPKLTGAGRYTVAAVFEETRPELVRAIGKRDAVMRSAALELHVRPGAPATLLMLDQEMGSMRLAAGNGADAEVRQLLPQAVLQLADRHGNAVATAGVAMAARLAWPARSSQRRSQAAPPGAELPILHGCSLPDASVQVETDTAGQAHFRDISIAQGSGCSGNAEACGGAACRALECELVFEARTSGNAMDADELELPVWRCSVLFSDDSSHFAALQALNSQHRQAVASRDTLQQQLHDQAQRVRDAESAAEQAASAVQQCHRDLDGAAPASIEAVQAELQRVQEARQELARAEPVEAQYGARERCSAQQGAMTAALDDCLESEEPGLVGVLAQLGTVDDHRLARILAAHYRSLLAVLIVAGEKTRQTLSRRLQSANRPQPDILCLTHSQPFRGPGGEAPGMENCQGQARSLMEAASIGSDPPLNMPLPHTRVMMGTNKDWSSVPLGPSDWPQGCLGYACNLVRPVIQGHRAAVLYPLLGSTLVFDTLPHAAQYRELATQALRTGTGDIVTLDLRKITSKGITVGTSFHVAELAQAPCRFGSTTADAHLTQVNLAQHQELALERLVEALQDQQSAGVALEIAQQKQQELISSCREQLQAAEQQIADIDLQLGTSQASPGTISTFILADATMADGNGQCCGPMAS</sequence>
<dbReference type="PANTHER" id="PTHR22640:SF2">
    <property type="entry name" value="STRUCTURAL MAINTENANCE OF CHROMOSOMES FLEXIBLE HINGE DOMAIN-CONTAINING PROTEIN 1"/>
    <property type="match status" value="1"/>
</dbReference>
<dbReference type="EMBL" id="JALJOV010001682">
    <property type="protein sequence ID" value="KAK9843600.1"/>
    <property type="molecule type" value="Genomic_DNA"/>
</dbReference>
<gene>
    <name evidence="2" type="ORF">WJX84_002029</name>
</gene>
<keyword evidence="1" id="KW-0175">Coiled coil</keyword>
<proteinExistence type="predicted"/>
<accession>A0AAW1SAV4</accession>
<evidence type="ECO:0000313" key="2">
    <source>
        <dbReference type="EMBL" id="KAK9843600.1"/>
    </source>
</evidence>
<feature type="coiled-coil region" evidence="1">
    <location>
        <begin position="1249"/>
        <end position="1307"/>
    </location>
</feature>